<dbReference type="Proteomes" id="UP000785613">
    <property type="component" value="Unassembled WGS sequence"/>
</dbReference>
<dbReference type="RefSeq" id="WP_167225490.1">
    <property type="nucleotide sequence ID" value="NZ_VUYU01000008.1"/>
</dbReference>
<dbReference type="EMBL" id="VUYU01000008">
    <property type="protein sequence ID" value="NHZ34744.1"/>
    <property type="molecule type" value="Genomic_DNA"/>
</dbReference>
<dbReference type="SFLD" id="SFLDG01129">
    <property type="entry name" value="C1.5:_HAD__Beta-PGM__Phosphata"/>
    <property type="match status" value="1"/>
</dbReference>
<protein>
    <submittedName>
        <fullName evidence="2">HAD family hydrolase</fullName>
    </submittedName>
</protein>
<evidence type="ECO:0000256" key="1">
    <source>
        <dbReference type="ARBA" id="ARBA00022801"/>
    </source>
</evidence>
<dbReference type="NCBIfam" id="TIGR01549">
    <property type="entry name" value="HAD-SF-IA-v1"/>
    <property type="match status" value="1"/>
</dbReference>
<keyword evidence="1 2" id="KW-0378">Hydrolase</keyword>
<reference evidence="2 3" key="1">
    <citation type="submission" date="2019-09" db="EMBL/GenBank/DDBJ databases">
        <title>Taxonomy of Antarctic Massilia spp.: description of Massilia rubra sp. nov., Massilia aquatica sp. nov., Massilia mucilaginosa sp. nov., Massilia frigida sp. nov. isolated from streams, lakes and regoliths.</title>
        <authorList>
            <person name="Holochova P."/>
            <person name="Sedlacek I."/>
            <person name="Kralova S."/>
            <person name="Maslanova I."/>
            <person name="Busse H.-J."/>
            <person name="Stankova E."/>
            <person name="Vrbovska V."/>
            <person name="Kovarovic V."/>
            <person name="Bartak M."/>
            <person name="Svec P."/>
            <person name="Pantucek R."/>
        </authorList>
    </citation>
    <scope>NUCLEOTIDE SEQUENCE [LARGE SCALE GENOMIC DNA]</scope>
    <source>
        <strain evidence="2 3">CCM 8692</strain>
    </source>
</reference>
<dbReference type="PANTHER" id="PTHR43316:SF3">
    <property type="entry name" value="HALOACID DEHALOGENASE, TYPE II (AFU_ORTHOLOGUE AFUA_2G07750)-RELATED"/>
    <property type="match status" value="1"/>
</dbReference>
<dbReference type="InterPro" id="IPR051540">
    <property type="entry name" value="S-2-haloacid_dehalogenase"/>
</dbReference>
<evidence type="ECO:0000313" key="2">
    <source>
        <dbReference type="EMBL" id="NHZ34744.1"/>
    </source>
</evidence>
<name>A0ABX0LTL0_9BURK</name>
<gene>
    <name evidence="2" type="ORF">F0185_14245</name>
</gene>
<dbReference type="Pfam" id="PF00702">
    <property type="entry name" value="Hydrolase"/>
    <property type="match status" value="1"/>
</dbReference>
<accession>A0ABX0LTL0</accession>
<dbReference type="Gene3D" id="3.40.50.1000">
    <property type="entry name" value="HAD superfamily/HAD-like"/>
    <property type="match status" value="1"/>
</dbReference>
<sequence length="198" mass="21160">MAIKAVAFDAFGTLVEIGDKRRPFEAILRLSTAASVSSPMVGAVDLAAFAHACGVAPDPRHASDLAAELASIAPYPESRSVLIELRRRGIHTAVASNLALPYAQPIRDLLGDLIDTACLSFEVGHVKPDPDFYRALCHQLNLAPDEVWMVGDTWRCDYLGATAAGLHALHLDRRGNASPEQAAVSIRDLTGVLHKATS</sequence>
<dbReference type="InterPro" id="IPR036412">
    <property type="entry name" value="HAD-like_sf"/>
</dbReference>
<dbReference type="SFLD" id="SFLDS00003">
    <property type="entry name" value="Haloacid_Dehalogenase"/>
    <property type="match status" value="1"/>
</dbReference>
<organism evidence="2 3">
    <name type="scientific">Massilia rubra</name>
    <dbReference type="NCBI Taxonomy" id="2607910"/>
    <lineage>
        <taxon>Bacteria</taxon>
        <taxon>Pseudomonadati</taxon>
        <taxon>Pseudomonadota</taxon>
        <taxon>Betaproteobacteria</taxon>
        <taxon>Burkholderiales</taxon>
        <taxon>Oxalobacteraceae</taxon>
        <taxon>Telluria group</taxon>
        <taxon>Massilia</taxon>
    </lineage>
</organism>
<dbReference type="SUPFAM" id="SSF56784">
    <property type="entry name" value="HAD-like"/>
    <property type="match status" value="1"/>
</dbReference>
<keyword evidence="3" id="KW-1185">Reference proteome</keyword>
<dbReference type="InterPro" id="IPR023214">
    <property type="entry name" value="HAD_sf"/>
</dbReference>
<evidence type="ECO:0000313" key="3">
    <source>
        <dbReference type="Proteomes" id="UP000785613"/>
    </source>
</evidence>
<dbReference type="PANTHER" id="PTHR43316">
    <property type="entry name" value="HYDROLASE, HALOACID DELAHOGENASE-RELATED"/>
    <property type="match status" value="1"/>
</dbReference>
<dbReference type="GO" id="GO:0016787">
    <property type="term" value="F:hydrolase activity"/>
    <property type="evidence" value="ECO:0007669"/>
    <property type="project" value="UniProtKB-KW"/>
</dbReference>
<proteinExistence type="predicted"/>
<comment type="caution">
    <text evidence="2">The sequence shown here is derived from an EMBL/GenBank/DDBJ whole genome shotgun (WGS) entry which is preliminary data.</text>
</comment>
<dbReference type="InterPro" id="IPR006439">
    <property type="entry name" value="HAD-SF_hydro_IA"/>
</dbReference>